<keyword evidence="12" id="KW-1185">Reference proteome</keyword>
<dbReference type="Pfam" id="PF08206">
    <property type="entry name" value="OB_RNB"/>
    <property type="match status" value="1"/>
</dbReference>
<gene>
    <name evidence="8 11" type="primary">rnr</name>
    <name evidence="11" type="ORF">VA613_03380</name>
</gene>
<dbReference type="InterPro" id="IPR004476">
    <property type="entry name" value="RNase_II/RNase_R"/>
</dbReference>
<dbReference type="EMBL" id="CP141769">
    <property type="protein sequence ID" value="WRS39922.1"/>
    <property type="molecule type" value="Genomic_DNA"/>
</dbReference>
<evidence type="ECO:0000256" key="5">
    <source>
        <dbReference type="ARBA" id="ARBA00022801"/>
    </source>
</evidence>
<dbReference type="PROSITE" id="PS01175">
    <property type="entry name" value="RIBONUCLEASE_II"/>
    <property type="match status" value="1"/>
</dbReference>
<comment type="function">
    <text evidence="8">3'-5' exoribonuclease that releases 5'-nucleoside monophosphates and is involved in maturation of structured RNAs.</text>
</comment>
<feature type="region of interest" description="Disordered" evidence="9">
    <location>
        <begin position="739"/>
        <end position="765"/>
    </location>
</feature>
<evidence type="ECO:0000256" key="3">
    <source>
        <dbReference type="ARBA" id="ARBA00022490"/>
    </source>
</evidence>
<dbReference type="InterPro" id="IPR012340">
    <property type="entry name" value="NA-bd_OB-fold"/>
</dbReference>
<dbReference type="CDD" id="cd04471">
    <property type="entry name" value="S1_RNase_R"/>
    <property type="match status" value="1"/>
</dbReference>
<dbReference type="SUPFAM" id="SSF50249">
    <property type="entry name" value="Nucleic acid-binding proteins"/>
    <property type="match status" value="4"/>
</dbReference>
<keyword evidence="7 8" id="KW-0694">RNA-binding</keyword>
<evidence type="ECO:0000256" key="2">
    <source>
        <dbReference type="ARBA" id="ARBA00004496"/>
    </source>
</evidence>
<feature type="domain" description="S1 motif" evidence="10">
    <location>
        <begin position="648"/>
        <end position="729"/>
    </location>
</feature>
<dbReference type="InterPro" id="IPR022966">
    <property type="entry name" value="RNase_II/R_CS"/>
</dbReference>
<keyword evidence="3 8" id="KW-0963">Cytoplasm</keyword>
<dbReference type="HAMAP" id="MF_01895">
    <property type="entry name" value="RNase_R"/>
    <property type="match status" value="1"/>
</dbReference>
<dbReference type="Pfam" id="PF17876">
    <property type="entry name" value="CSD2"/>
    <property type="match status" value="1"/>
</dbReference>
<dbReference type="Pfam" id="PF00773">
    <property type="entry name" value="RNB"/>
    <property type="match status" value="1"/>
</dbReference>
<name>A0ABZ1CKX2_9PROT</name>
<evidence type="ECO:0000256" key="8">
    <source>
        <dbReference type="HAMAP-Rule" id="MF_01895"/>
    </source>
</evidence>
<dbReference type="EC" id="3.1.13.1" evidence="8"/>
<evidence type="ECO:0000256" key="7">
    <source>
        <dbReference type="ARBA" id="ARBA00022884"/>
    </source>
</evidence>
<sequence length="765" mass="85665">MSTKKSRNRAGKHKIPAIRLADPFYEREIERYESPLPSREYILQLLTEAGCPVDVDAFAAQLHITEDERDLFQRRLGAMQRDGQLMLNRKRQLCLPDKLDLIKGRVEGHPDGFGFVVPEEGGDDLFLSPKEMHRVLHGDKVLVRVAGFDKRGRREAKIVEVLEHVNKFVVGRYYLEGGVGFLIAENRRINQDILVPAENAAGAKSGQVVTVEIVTQPGAHNEAVGRVSEILGSFTGPGMEIEIALRKHDLPYVFPPEVEKQAEGLPNKVLKKDLAGREDIRHLPLVTIDGETARDFDDAVYCEPLGRSGYRLVVAIADVSHYVQPRDALDTEGYARGNSVYFPRRVIPMLPEALSNGLCSLNPEVDRLAMVCDMRITSAGSIKEYRFYPAVIHSHARLTYNQVWDWLSGAAKPDKKQAALMPHLEALDKLFRVLLKARAKRGAIDFGSTETQIIFDDNGKIKEIVPVVRNDAHRIIEECMLAANVCASDYLHENKQPSLFRVHEGPTPEKLTALRGFLAEFGLDLGGGDKPHAKDYAALLEKIKDRPDHGLLQTVMLRSLRQAIYSPDNKGHFGLAYEAYTHFTSPIRRYPDLLVHRGIKAVLAGEKLPAKGLAEIGTHCSMTERRADDATRDVDAWLKTYFMQDRIGDEYDGTVSAVTSFGIFVAIDDIFIEGLVHVSELGQDYFHYDQAKHMMLGERTGKKYRLGDRVRIKVMRADIETSKIDFSLIEWVDMTQEEPAAKQKSTQGKSAGEKAAKGKAGGRKK</sequence>
<dbReference type="InterPro" id="IPR013223">
    <property type="entry name" value="RNase_B_OB_dom"/>
</dbReference>
<protein>
    <recommendedName>
        <fullName evidence="8">Ribonuclease R</fullName>
        <shortName evidence="8">RNase R</shortName>
        <ecNumber evidence="8">3.1.13.1</ecNumber>
    </recommendedName>
</protein>
<evidence type="ECO:0000313" key="11">
    <source>
        <dbReference type="EMBL" id="WRS39922.1"/>
    </source>
</evidence>
<evidence type="ECO:0000256" key="9">
    <source>
        <dbReference type="SAM" id="MobiDB-lite"/>
    </source>
</evidence>
<dbReference type="NCBIfam" id="TIGR02063">
    <property type="entry name" value="RNase_R"/>
    <property type="match status" value="1"/>
</dbReference>
<comment type="similarity">
    <text evidence="8">Belongs to the RNR ribonuclease family. RNase R subfamily.</text>
</comment>
<evidence type="ECO:0000256" key="4">
    <source>
        <dbReference type="ARBA" id="ARBA00022722"/>
    </source>
</evidence>
<evidence type="ECO:0000313" key="12">
    <source>
        <dbReference type="Proteomes" id="UP001334732"/>
    </source>
</evidence>
<dbReference type="InterPro" id="IPR001900">
    <property type="entry name" value="RNase_II/R"/>
</dbReference>
<reference evidence="11 12" key="1">
    <citation type="submission" date="2023-12" db="EMBL/GenBank/DDBJ databases">
        <title>Thiobacillus sedimentum sp. nov., a chemolithoautotrophic sulfur-oxidizing bacterium isolated from freshwater sediment.</title>
        <authorList>
            <person name="Luo J."/>
            <person name="Dai C."/>
        </authorList>
    </citation>
    <scope>NUCLEOTIDE SEQUENCE [LARGE SCALE GENOMIC DNA]</scope>
    <source>
        <strain evidence="11 12">SCUT-2</strain>
    </source>
</reference>
<dbReference type="PANTHER" id="PTHR23355">
    <property type="entry name" value="RIBONUCLEASE"/>
    <property type="match status" value="1"/>
</dbReference>
<dbReference type="Pfam" id="PF00575">
    <property type="entry name" value="S1"/>
    <property type="match status" value="1"/>
</dbReference>
<keyword evidence="4 8" id="KW-0540">Nuclease</keyword>
<keyword evidence="5 8" id="KW-0378">Hydrolase</keyword>
<proteinExistence type="inferred from homology"/>
<comment type="catalytic activity">
    <reaction evidence="1 8">
        <text>Exonucleolytic cleavage in the 3'- to 5'-direction to yield nucleoside 5'-phosphates.</text>
        <dbReference type="EC" id="3.1.13.1"/>
    </reaction>
</comment>
<dbReference type="InterPro" id="IPR003029">
    <property type="entry name" value="S1_domain"/>
</dbReference>
<dbReference type="InterPro" id="IPR011805">
    <property type="entry name" value="RNase_R"/>
</dbReference>
<evidence type="ECO:0000259" key="10">
    <source>
        <dbReference type="PROSITE" id="PS50126"/>
    </source>
</evidence>
<dbReference type="PANTHER" id="PTHR23355:SF9">
    <property type="entry name" value="DIS3-LIKE EXONUCLEASE 2"/>
    <property type="match status" value="1"/>
</dbReference>
<dbReference type="Proteomes" id="UP001334732">
    <property type="component" value="Chromosome"/>
</dbReference>
<organism evidence="11 12">
    <name type="scientific">Thiobacillus sedimenti</name>
    <dbReference type="NCBI Taxonomy" id="3110231"/>
    <lineage>
        <taxon>Bacteria</taxon>
        <taxon>Pseudomonadati</taxon>
        <taxon>Pseudomonadota</taxon>
        <taxon>Betaproteobacteria</taxon>
        <taxon>Nitrosomonadales</taxon>
        <taxon>Thiobacillaceae</taxon>
        <taxon>Thiobacillus</taxon>
    </lineage>
</organism>
<dbReference type="SMART" id="SM00357">
    <property type="entry name" value="CSP"/>
    <property type="match status" value="2"/>
</dbReference>
<dbReference type="InterPro" id="IPR011129">
    <property type="entry name" value="CSD"/>
</dbReference>
<evidence type="ECO:0000256" key="6">
    <source>
        <dbReference type="ARBA" id="ARBA00022839"/>
    </source>
</evidence>
<dbReference type="RefSeq" id="WP_324780453.1">
    <property type="nucleotide sequence ID" value="NZ_CP141769.1"/>
</dbReference>
<dbReference type="NCBIfam" id="TIGR00358">
    <property type="entry name" value="3_prime_RNase"/>
    <property type="match status" value="1"/>
</dbReference>
<accession>A0ABZ1CKX2</accession>
<dbReference type="SMART" id="SM00955">
    <property type="entry name" value="RNB"/>
    <property type="match status" value="1"/>
</dbReference>
<comment type="subcellular location">
    <subcellularLocation>
        <location evidence="2 8">Cytoplasm</location>
    </subcellularLocation>
</comment>
<dbReference type="SMART" id="SM00316">
    <property type="entry name" value="S1"/>
    <property type="match status" value="2"/>
</dbReference>
<keyword evidence="6 8" id="KW-0269">Exonuclease</keyword>
<evidence type="ECO:0000256" key="1">
    <source>
        <dbReference type="ARBA" id="ARBA00001849"/>
    </source>
</evidence>
<dbReference type="InterPro" id="IPR040476">
    <property type="entry name" value="CSD2"/>
</dbReference>
<dbReference type="PROSITE" id="PS50126">
    <property type="entry name" value="S1"/>
    <property type="match status" value="1"/>
</dbReference>
<dbReference type="InterPro" id="IPR050180">
    <property type="entry name" value="RNR_Ribonuclease"/>
</dbReference>
<dbReference type="Gene3D" id="2.40.50.140">
    <property type="entry name" value="Nucleic acid-binding proteins"/>
    <property type="match status" value="2"/>
</dbReference>